<organism evidence="2 3">
    <name type="scientific">Shewanella yunxiaonensis</name>
    <dbReference type="NCBI Taxonomy" id="2829809"/>
    <lineage>
        <taxon>Bacteria</taxon>
        <taxon>Pseudomonadati</taxon>
        <taxon>Pseudomonadota</taxon>
        <taxon>Gammaproteobacteria</taxon>
        <taxon>Alteromonadales</taxon>
        <taxon>Shewanellaceae</taxon>
        <taxon>Shewanella</taxon>
    </lineage>
</organism>
<evidence type="ECO:0000313" key="3">
    <source>
        <dbReference type="Proteomes" id="UP000679575"/>
    </source>
</evidence>
<reference evidence="2 3" key="1">
    <citation type="submission" date="2021-04" db="EMBL/GenBank/DDBJ databases">
        <title>Novel species identification of genus Shewanella.</title>
        <authorList>
            <person name="Liu G."/>
        </authorList>
    </citation>
    <scope>NUCLEOTIDE SEQUENCE [LARGE SCALE GENOMIC DNA]</scope>
    <source>
        <strain evidence="2 3">FJAT-54481</strain>
    </source>
</reference>
<proteinExistence type="predicted"/>
<feature type="transmembrane region" description="Helical" evidence="1">
    <location>
        <begin position="120"/>
        <end position="144"/>
    </location>
</feature>
<dbReference type="RefSeq" id="WP_212593494.1">
    <property type="nucleotide sequence ID" value="NZ_CP073587.1"/>
</dbReference>
<feature type="transmembrane region" description="Helical" evidence="1">
    <location>
        <begin position="177"/>
        <end position="198"/>
    </location>
</feature>
<keyword evidence="3" id="KW-1185">Reference proteome</keyword>
<keyword evidence="1" id="KW-0472">Membrane</keyword>
<sequence length="334" mass="37390">MGIADLKRNLTGQLENLYQKTQALLNAPAPYWQKLSNAQRVYCFALVSLFFYNDHPFVTVCLTVTALLIEFWPLFTRMWHSLAGKAVILLFYAIIANFSLADSASIVNDVTGVSSTHFNYTHNFTLLLELPIWAVVISAIVLLVMQLIIPFYLLLLLGLKLLGLVGLKWQFKNAYPGMTATVRLVLSALVLVHLLMLFGDGKALEQKLGDMKLNLNIAQDETKTISHQQPAGAVAAAEEVPLPSSADKEHDYSMLLQRYQHWVRASVAFFAYNFEADSKSRCEKPETAHSVELNDYELLLLTPDKQQAFGYRFSVIPCKSAVFPLTASPPMSIK</sequence>
<evidence type="ECO:0000313" key="2">
    <source>
        <dbReference type="EMBL" id="QUN04437.1"/>
    </source>
</evidence>
<keyword evidence="1" id="KW-0812">Transmembrane</keyword>
<feature type="transmembrane region" description="Helical" evidence="1">
    <location>
        <begin position="57"/>
        <end position="75"/>
    </location>
</feature>
<evidence type="ECO:0000256" key="1">
    <source>
        <dbReference type="SAM" id="Phobius"/>
    </source>
</evidence>
<keyword evidence="1" id="KW-1133">Transmembrane helix</keyword>
<feature type="transmembrane region" description="Helical" evidence="1">
    <location>
        <begin position="82"/>
        <end position="100"/>
    </location>
</feature>
<dbReference type="EMBL" id="CP073587">
    <property type="protein sequence ID" value="QUN04437.1"/>
    <property type="molecule type" value="Genomic_DNA"/>
</dbReference>
<accession>A0ABX7YNU9</accession>
<gene>
    <name evidence="2" type="ORF">KDN34_09050</name>
</gene>
<dbReference type="Proteomes" id="UP000679575">
    <property type="component" value="Chromosome"/>
</dbReference>
<feature type="transmembrane region" description="Helical" evidence="1">
    <location>
        <begin position="151"/>
        <end position="171"/>
    </location>
</feature>
<protein>
    <submittedName>
        <fullName evidence="2">Uncharacterized protein</fullName>
    </submittedName>
</protein>
<name>A0ABX7YNU9_9GAMM</name>